<dbReference type="Pfam" id="PF04466">
    <property type="entry name" value="Terminase_3"/>
    <property type="match status" value="1"/>
</dbReference>
<dbReference type="Gene3D" id="3.30.420.280">
    <property type="match status" value="1"/>
</dbReference>
<dbReference type="InterPro" id="IPR052380">
    <property type="entry name" value="Viral_DNA_packaging_terminase"/>
</dbReference>
<dbReference type="InterPro" id="IPR027417">
    <property type="entry name" value="P-loop_NTPase"/>
</dbReference>
<dbReference type="Gene3D" id="3.40.50.300">
    <property type="entry name" value="P-loop containing nucleotide triphosphate hydrolases"/>
    <property type="match status" value="1"/>
</dbReference>
<dbReference type="EMBL" id="KR131711">
    <property type="protein sequence ID" value="AKC57589.1"/>
    <property type="molecule type" value="Genomic_DNA"/>
</dbReference>
<dbReference type="InterPro" id="IPR035412">
    <property type="entry name" value="Terminase_L_N"/>
</dbReference>
<evidence type="ECO:0000259" key="1">
    <source>
        <dbReference type="Pfam" id="PF04466"/>
    </source>
</evidence>
<dbReference type="InterPro" id="IPR006437">
    <property type="entry name" value="Phage_terminase_lsu"/>
</dbReference>
<feature type="domain" description="Phage terminase large subunit C-terminal" evidence="2">
    <location>
        <begin position="267"/>
        <end position="408"/>
    </location>
</feature>
<name>A0A0E3Y6C0_9CAUD</name>
<dbReference type="Pfam" id="PF17288">
    <property type="entry name" value="Terminase_3C"/>
    <property type="match status" value="1"/>
</dbReference>
<feature type="domain" description="Phage terminase large subunit N-terminal" evidence="1">
    <location>
        <begin position="22"/>
        <end position="227"/>
    </location>
</feature>
<gene>
    <name evidence="3" type="ORF">HMPREF1994_00030</name>
</gene>
<sequence length="426" mass="49722">MEINIQANEHFIDYLNNWDKRFYYIVGGYGSSKSYHTALKLILKAIQEKRRILVVRAVYRTIKESCFSLLKGIISNYNLNGLFSYTVNPLHIRGRNGSEFIFMGLDDPEKLKSIDNVDMIWIEECPEISYNAFNELNGRLRALEKDLHIFLTNNPVSVNNWTYERFIKKAGIDEEELYQNRIMTTDDTYYHHSVVEDNAFVTDEYIKQLKNFETYDIERYRIAYQGRFGIVGERVFTNIQKASDTEVQAIVKELSKYGLGNLYDGLDYGFSFSYNALVRMALDRENNLLYIYDEVYNKKLITSELIETLKPIKNKHREIIADNARPETTEEIRRAGFKIISCEKGAGSILDGLQKLRSFYKIIVSDKCKNTYRELTELCHEKDKNGNYLENKFTIDPHTVDAMRYGLEKYKATVFKSGEIKKPIGV</sequence>
<proteinExistence type="predicted"/>
<protein>
    <submittedName>
        <fullName evidence="3">Terminase large subunit</fullName>
    </submittedName>
</protein>
<dbReference type="PANTHER" id="PTHR39184">
    <property type="match status" value="1"/>
</dbReference>
<dbReference type="InterPro" id="IPR035413">
    <property type="entry name" value="Terminase_L_C"/>
</dbReference>
<accession>A0A0E3Y6C0</accession>
<evidence type="ECO:0000313" key="3">
    <source>
        <dbReference type="EMBL" id="AKC57589.1"/>
    </source>
</evidence>
<organism evidence="3">
    <name type="scientific">Fusobacterium phage Funu2</name>
    <dbReference type="NCBI Taxonomy" id="1640978"/>
    <lineage>
        <taxon>Viruses</taxon>
        <taxon>Duplodnaviria</taxon>
        <taxon>Heunggongvirae</taxon>
        <taxon>Uroviricota</taxon>
        <taxon>Caudoviricetes</taxon>
    </lineage>
</organism>
<dbReference type="NCBIfam" id="TIGR01547">
    <property type="entry name" value="phage_term_2"/>
    <property type="match status" value="1"/>
</dbReference>
<evidence type="ECO:0000259" key="2">
    <source>
        <dbReference type="Pfam" id="PF17288"/>
    </source>
</evidence>
<reference evidence="3" key="1">
    <citation type="submission" date="2015-04" db="EMBL/GenBank/DDBJ databases">
        <title>The Genome Sequence of Fusobacterium phage Funu2.</title>
        <authorList>
            <consortium name="The Broad Institute Genomics Platform"/>
            <person name="Earl A."/>
            <person name="Allen-Vercoe E."/>
            <person name="Daigneault M."/>
            <person name="Young S."/>
            <person name="Zeng Q."/>
            <person name="Gargeya S."/>
            <person name="Fitzgerald M."/>
            <person name="Abouelleil A."/>
            <person name="Alvarado L."/>
            <person name="Chapman S."/>
            <person name="Gainer-Dewar J."/>
            <person name="Goldberg J."/>
            <person name="Griggs A."/>
            <person name="Gujja S."/>
            <person name="Hansen M."/>
            <person name="Howarth C."/>
            <person name="Imamovic A."/>
            <person name="Ireland A."/>
            <person name="Larimer J."/>
            <person name="McCowan C."/>
            <person name="Murphy C."/>
            <person name="Pearson M."/>
            <person name="Poon T."/>
            <person name="Priest M."/>
            <person name="Roberts A."/>
            <person name="Saif S."/>
            <person name="Shea T."/>
            <person name="Sykes S."/>
            <person name="Wortman J."/>
            <person name="Nusbaum C."/>
            <person name="Birren B."/>
        </authorList>
    </citation>
    <scope>NUCLEOTIDE SEQUENCE</scope>
</reference>
<dbReference type="PANTHER" id="PTHR39184:SF1">
    <property type="entry name" value="PBSX PHAGE TERMINASE LARGE SUBUNIT"/>
    <property type="match status" value="1"/>
</dbReference>